<evidence type="ECO:0000256" key="2">
    <source>
        <dbReference type="SAM" id="Phobius"/>
    </source>
</evidence>
<dbReference type="PANTHER" id="PTHR35275">
    <property type="entry name" value="ZCF37"/>
    <property type="match status" value="1"/>
</dbReference>
<evidence type="ECO:0000313" key="3">
    <source>
        <dbReference type="EMBL" id="CAK9146480.1"/>
    </source>
</evidence>
<keyword evidence="2" id="KW-1133">Transmembrane helix</keyword>
<feature type="transmembrane region" description="Helical" evidence="2">
    <location>
        <begin position="165"/>
        <end position="197"/>
    </location>
</feature>
<comment type="caution">
    <text evidence="3">The sequence shown here is derived from an EMBL/GenBank/DDBJ whole genome shotgun (WGS) entry which is preliminary data.</text>
</comment>
<gene>
    <name evidence="3" type="ORF">ILEXP_LOCUS14330</name>
</gene>
<proteinExistence type="predicted"/>
<dbReference type="InterPro" id="IPR045880">
    <property type="entry name" value="ZCF37"/>
</dbReference>
<dbReference type="EMBL" id="CAUOFW020001582">
    <property type="protein sequence ID" value="CAK9146480.1"/>
    <property type="molecule type" value="Genomic_DNA"/>
</dbReference>
<dbReference type="Proteomes" id="UP001642360">
    <property type="component" value="Unassembled WGS sequence"/>
</dbReference>
<dbReference type="PANTHER" id="PTHR35275:SF1">
    <property type="entry name" value="OS07G0585900 PROTEIN"/>
    <property type="match status" value="1"/>
</dbReference>
<protein>
    <recommendedName>
        <fullName evidence="5">ZCF37</fullName>
    </recommendedName>
</protein>
<reference evidence="3 4" key="1">
    <citation type="submission" date="2024-02" db="EMBL/GenBank/DDBJ databases">
        <authorList>
            <person name="Vignale AGUSTIN F."/>
            <person name="Sosa J E."/>
            <person name="Modenutti C."/>
        </authorList>
    </citation>
    <scope>NUCLEOTIDE SEQUENCE [LARGE SCALE GENOMIC DNA]</scope>
</reference>
<evidence type="ECO:0008006" key="5">
    <source>
        <dbReference type="Google" id="ProtNLM"/>
    </source>
</evidence>
<name>A0ABC8RNA9_9AQUA</name>
<evidence type="ECO:0000313" key="4">
    <source>
        <dbReference type="Proteomes" id="UP001642360"/>
    </source>
</evidence>
<keyword evidence="4" id="KW-1185">Reference proteome</keyword>
<dbReference type="AlphaFoldDB" id="A0ABC8RNA9"/>
<feature type="compositionally biased region" description="Basic residues" evidence="1">
    <location>
        <begin position="27"/>
        <end position="39"/>
    </location>
</feature>
<keyword evidence="2" id="KW-0812">Transmembrane</keyword>
<organism evidence="3 4">
    <name type="scientific">Ilex paraguariensis</name>
    <name type="common">yerba mate</name>
    <dbReference type="NCBI Taxonomy" id="185542"/>
    <lineage>
        <taxon>Eukaryota</taxon>
        <taxon>Viridiplantae</taxon>
        <taxon>Streptophyta</taxon>
        <taxon>Embryophyta</taxon>
        <taxon>Tracheophyta</taxon>
        <taxon>Spermatophyta</taxon>
        <taxon>Magnoliopsida</taxon>
        <taxon>eudicotyledons</taxon>
        <taxon>Gunneridae</taxon>
        <taxon>Pentapetalae</taxon>
        <taxon>asterids</taxon>
        <taxon>campanulids</taxon>
        <taxon>Aquifoliales</taxon>
        <taxon>Aquifoliaceae</taxon>
        <taxon>Ilex</taxon>
    </lineage>
</organism>
<keyword evidence="2" id="KW-0472">Membrane</keyword>
<accession>A0ABC8RNA9</accession>
<feature type="region of interest" description="Disordered" evidence="1">
    <location>
        <begin position="1"/>
        <end position="46"/>
    </location>
</feature>
<evidence type="ECO:0000256" key="1">
    <source>
        <dbReference type="SAM" id="MobiDB-lite"/>
    </source>
</evidence>
<sequence>MFCCGSGSFHRQEDEDMEPSSLSSARKGSRRKSSRRSKTSKNPYADRGLDKFSALLAELEDKKQKIYTEIGSDDISFVRFVYSNSNDIKPIVVKLKDKKQENPIVDNVQDQQMIDSVASDKPQIELSKSVNEIGKPPNESEQQNAKKKSRFAWNMKMGNWGRPSYYLPAVIIFILLILTVSGRSFAILCTTFVWYMVPTIKGRSSNLRRSKKKKDYGRRLSSQKMIASVGLASPESSSPRTTVITRPVIEKSAGQQGHRRSW</sequence>